<accession>D2R037</accession>
<proteinExistence type="predicted"/>
<dbReference type="PANTHER" id="PTHR48148">
    <property type="entry name" value="KERATINOCYTE PROLINE-RICH PROTEIN"/>
    <property type="match status" value="1"/>
</dbReference>
<sequence length="558" mass="60727">MPDPSKPDRWRSLLESFGLAAPASQTQPELSSAPSAEPVAAEPSASVPVENVADVPEVVSQQRIASTLPPPPAKPKPKPTTTAPPGKRSSWSQLAGQLGLEVPPEPVPLPEPLAAMLAAQPLQQAPVTPQAPPALTGFSPAPSHPVAPPPPAPVQPAPAAASAKSVWDEDTSEFPAPGPANLQEDFRGRRRGRGRGRDRVRRDEAPAAESAPRVSSEAPRAPRPPRDVERRDFEKRDLERRDVERRDLEKRDLDKRDIDKRDFDYVDDDEEVATGAVIEYGIDDAPLAGSDAPTPSDDSSEGRKRRRRRRGRGRRGRGGAEAPVSDAIPSPGRAPLEDEELDEVLPQRGFSDRDEPAPVRGESRGDFARRDFIDEDAEPVDDGSDTELPIAGEARARDEEPAREGVRRRRRRRRRGGRDRETTGAAPPREVRPATSRSIDDEDDDDDLDDVSYAGRSPRRGRSESPEPRRAPSGRGESGRGEPVRSEAGRSEVSRDRDDLDHDDHDDGDEHGEELSLHKKIPTWEDAVGSIVDGNIAARSSRPEHGGRGRRGGGRGGR</sequence>
<feature type="compositionally biased region" description="Basic and acidic residues" evidence="1">
    <location>
        <begin position="461"/>
        <end position="470"/>
    </location>
</feature>
<organism evidence="2 3">
    <name type="scientific">Pirellula staleyi (strain ATCC 27377 / DSM 6068 / ICPB 4128)</name>
    <name type="common">Pirella staleyi</name>
    <dbReference type="NCBI Taxonomy" id="530564"/>
    <lineage>
        <taxon>Bacteria</taxon>
        <taxon>Pseudomonadati</taxon>
        <taxon>Planctomycetota</taxon>
        <taxon>Planctomycetia</taxon>
        <taxon>Pirellulales</taxon>
        <taxon>Pirellulaceae</taxon>
        <taxon>Pirellula</taxon>
    </lineage>
</organism>
<dbReference type="PANTHER" id="PTHR48148:SF2">
    <property type="entry name" value="PA14 DOMAIN-CONTAINING PROTEIN"/>
    <property type="match status" value="1"/>
</dbReference>
<feature type="compositionally biased region" description="Low complexity" evidence="1">
    <location>
        <begin position="112"/>
        <end position="141"/>
    </location>
</feature>
<feature type="compositionally biased region" description="Pro residues" evidence="1">
    <location>
        <begin position="142"/>
        <end position="156"/>
    </location>
</feature>
<feature type="compositionally biased region" description="Acidic residues" evidence="1">
    <location>
        <begin position="440"/>
        <end position="450"/>
    </location>
</feature>
<feature type="compositionally biased region" description="Basic and acidic residues" evidence="1">
    <location>
        <begin position="477"/>
        <end position="505"/>
    </location>
</feature>
<feature type="compositionally biased region" description="Basic residues" evidence="1">
    <location>
        <begin position="548"/>
        <end position="558"/>
    </location>
</feature>
<feature type="compositionally biased region" description="Acidic residues" evidence="1">
    <location>
        <begin position="373"/>
        <end position="385"/>
    </location>
</feature>
<dbReference type="Proteomes" id="UP000001887">
    <property type="component" value="Chromosome"/>
</dbReference>
<feature type="compositionally biased region" description="Basic and acidic residues" evidence="1">
    <location>
        <begin position="350"/>
        <end position="372"/>
    </location>
</feature>
<evidence type="ECO:0000313" key="2">
    <source>
        <dbReference type="EMBL" id="ADB18402.1"/>
    </source>
</evidence>
<dbReference type="HOGENOM" id="CLU_488214_0_0_0"/>
<name>D2R037_PIRSD</name>
<dbReference type="EMBL" id="CP001848">
    <property type="protein sequence ID" value="ADB18402.1"/>
    <property type="molecule type" value="Genomic_DNA"/>
</dbReference>
<feature type="compositionally biased region" description="Basic and acidic residues" evidence="1">
    <location>
        <begin position="1"/>
        <end position="12"/>
    </location>
</feature>
<keyword evidence="3" id="KW-1185">Reference proteome</keyword>
<dbReference type="AlphaFoldDB" id="D2R037"/>
<reference evidence="2 3" key="1">
    <citation type="journal article" date="2009" name="Stand. Genomic Sci.">
        <title>Complete genome sequence of Pirellula staleyi type strain (ATCC 27377).</title>
        <authorList>
            <person name="Clum A."/>
            <person name="Tindall B.J."/>
            <person name="Sikorski J."/>
            <person name="Ivanova N."/>
            <person name="Mavrommatis K."/>
            <person name="Lucas S."/>
            <person name="Glavina del Rio T."/>
            <person name="Nolan M."/>
            <person name="Chen F."/>
            <person name="Tice H."/>
            <person name="Pitluck S."/>
            <person name="Cheng J.F."/>
            <person name="Chertkov O."/>
            <person name="Brettin T."/>
            <person name="Han C."/>
            <person name="Detter J.C."/>
            <person name="Kuske C."/>
            <person name="Bruce D."/>
            <person name="Goodwin L."/>
            <person name="Ovchinikova G."/>
            <person name="Pati A."/>
            <person name="Mikhailova N."/>
            <person name="Chen A."/>
            <person name="Palaniappan K."/>
            <person name="Land M."/>
            <person name="Hauser L."/>
            <person name="Chang Y.J."/>
            <person name="Jeffries C.D."/>
            <person name="Chain P."/>
            <person name="Rohde M."/>
            <person name="Goker M."/>
            <person name="Bristow J."/>
            <person name="Eisen J.A."/>
            <person name="Markowitz V."/>
            <person name="Hugenholtz P."/>
            <person name="Kyrpides N.C."/>
            <person name="Klenk H.P."/>
            <person name="Lapidus A."/>
        </authorList>
    </citation>
    <scope>NUCLEOTIDE SEQUENCE [LARGE SCALE GENOMIC DNA]</scope>
    <source>
        <strain evidence="3">ATCC 27377 / DSM 6068 / ICPB 4128</strain>
    </source>
</reference>
<feature type="compositionally biased region" description="Basic and acidic residues" evidence="1">
    <location>
        <begin position="394"/>
        <end position="405"/>
    </location>
</feature>
<protein>
    <submittedName>
        <fullName evidence="2">Uncharacterized protein</fullName>
    </submittedName>
</protein>
<feature type="compositionally biased region" description="Basic and acidic residues" evidence="1">
    <location>
        <begin position="195"/>
        <end position="205"/>
    </location>
</feature>
<feature type="compositionally biased region" description="Low complexity" evidence="1">
    <location>
        <begin position="28"/>
        <end position="50"/>
    </location>
</feature>
<feature type="compositionally biased region" description="Basic residues" evidence="1">
    <location>
        <begin position="303"/>
        <end position="317"/>
    </location>
</feature>
<dbReference type="KEGG" id="psl:Psta_3747"/>
<feature type="region of interest" description="Disordered" evidence="1">
    <location>
        <begin position="1"/>
        <end position="558"/>
    </location>
</feature>
<feature type="compositionally biased region" description="Basic residues" evidence="1">
    <location>
        <begin position="406"/>
        <end position="417"/>
    </location>
</feature>
<evidence type="ECO:0000256" key="1">
    <source>
        <dbReference type="SAM" id="MobiDB-lite"/>
    </source>
</evidence>
<gene>
    <name evidence="2" type="ordered locus">Psta_3747</name>
</gene>
<evidence type="ECO:0000313" key="3">
    <source>
        <dbReference type="Proteomes" id="UP000001887"/>
    </source>
</evidence>
<feature type="compositionally biased region" description="Basic and acidic residues" evidence="1">
    <location>
        <begin position="224"/>
        <end position="264"/>
    </location>
</feature>